<feature type="domain" description="Tryptophan synthase beta chain-like PALP" evidence="1">
    <location>
        <begin position="43"/>
        <end position="388"/>
    </location>
</feature>
<protein>
    <submittedName>
        <fullName evidence="2">Tryptophan synthase beta subunit-like PLP-dependent enzyme</fullName>
    </submittedName>
</protein>
<keyword evidence="3" id="KW-1185">Reference proteome</keyword>
<dbReference type="SUPFAM" id="SSF53686">
    <property type="entry name" value="Tryptophan synthase beta subunit-like PLP-dependent enzymes"/>
    <property type="match status" value="1"/>
</dbReference>
<dbReference type="Gene3D" id="3.40.50.1100">
    <property type="match status" value="2"/>
</dbReference>
<comment type="caution">
    <text evidence="2">The sequence shown here is derived from an EMBL/GenBank/DDBJ whole genome shotgun (WGS) entry which is preliminary data.</text>
</comment>
<dbReference type="Pfam" id="PF00291">
    <property type="entry name" value="PALP"/>
    <property type="match status" value="1"/>
</dbReference>
<name>A0ABR2HZU2_9PEZI</name>
<accession>A0ABR2HZU2</accession>
<dbReference type="InterPro" id="IPR036052">
    <property type="entry name" value="TrpB-like_PALP_sf"/>
</dbReference>
<evidence type="ECO:0000259" key="1">
    <source>
        <dbReference type="Pfam" id="PF00291"/>
    </source>
</evidence>
<reference evidence="2 3" key="1">
    <citation type="journal article" date="2024" name="IMA Fungus">
        <title>Apiospora arundinis, a panoply of carbohydrate-active enzymes and secondary metabolites.</title>
        <authorList>
            <person name="Sorensen T."/>
            <person name="Petersen C."/>
            <person name="Muurmann A.T."/>
            <person name="Christiansen J.V."/>
            <person name="Brundto M.L."/>
            <person name="Overgaard C.K."/>
            <person name="Boysen A.T."/>
            <person name="Wollenberg R.D."/>
            <person name="Larsen T.O."/>
            <person name="Sorensen J.L."/>
            <person name="Nielsen K.L."/>
            <person name="Sondergaard T.E."/>
        </authorList>
    </citation>
    <scope>NUCLEOTIDE SEQUENCE [LARGE SCALE GENOMIC DNA]</scope>
    <source>
        <strain evidence="2 3">AAU 773</strain>
    </source>
</reference>
<evidence type="ECO:0000313" key="2">
    <source>
        <dbReference type="EMBL" id="KAK8855596.1"/>
    </source>
</evidence>
<evidence type="ECO:0000313" key="3">
    <source>
        <dbReference type="Proteomes" id="UP001390339"/>
    </source>
</evidence>
<dbReference type="InterPro" id="IPR001926">
    <property type="entry name" value="TrpB-like_PALP"/>
</dbReference>
<dbReference type="Proteomes" id="UP001390339">
    <property type="component" value="Unassembled WGS sequence"/>
</dbReference>
<proteinExistence type="predicted"/>
<dbReference type="PANTHER" id="PTHR42937">
    <property type="match status" value="1"/>
</dbReference>
<dbReference type="EMBL" id="JAPCWZ010000007">
    <property type="protein sequence ID" value="KAK8855596.1"/>
    <property type="molecule type" value="Genomic_DNA"/>
</dbReference>
<gene>
    <name evidence="2" type="ORF">PGQ11_011508</name>
</gene>
<organism evidence="2 3">
    <name type="scientific">Apiospora arundinis</name>
    <dbReference type="NCBI Taxonomy" id="335852"/>
    <lineage>
        <taxon>Eukaryota</taxon>
        <taxon>Fungi</taxon>
        <taxon>Dikarya</taxon>
        <taxon>Ascomycota</taxon>
        <taxon>Pezizomycotina</taxon>
        <taxon>Sordariomycetes</taxon>
        <taxon>Xylariomycetidae</taxon>
        <taxon>Amphisphaeriales</taxon>
        <taxon>Apiosporaceae</taxon>
        <taxon>Apiospora</taxon>
    </lineage>
</organism>
<sequence>MTPSMIYLNPTARDYTYKPVPSSAGGATDESTVLAFHQSLPSYNETTLHTLPALAASLGLSHVLVKDESNRFGLPAFKILGASWAVYRAVLSALHLDFVHDGGEQRDIVTTMKMVSVADLGSAARDRGLCIVTSTEGNCGRAVARMAKYLGLPVRVFVPEYMSEATRQKIRGEGAEVLVVKGTYEDTIPVIRKEAEEREGSVLVLDVGLEGYEVVPKYFVEGYSSMLAESDKQAPELTGGKPATHAIVPCGAGSIAQAVAQHYKDAERQRQHGSATVIAVEATTAASLKTSLEAGEPTLVQTADTIMNGMNCGALSTLAWPVLSQGVDASVVVTEQESHAAVEELKSSGIPAGPCGAATLAALRRVCADSRARSELGLGPESIVVLHCTEGARDYPVPS</sequence>
<dbReference type="PANTHER" id="PTHR42937:SF1">
    <property type="entry name" value="DIAMINOPROPIONATE AMMONIA-LYASE"/>
    <property type="match status" value="1"/>
</dbReference>